<dbReference type="PROSITE" id="PS00061">
    <property type="entry name" value="ADH_SHORT"/>
    <property type="match status" value="1"/>
</dbReference>
<evidence type="ECO:0000313" key="3">
    <source>
        <dbReference type="EMBL" id="AOX02990.1"/>
    </source>
</evidence>
<evidence type="ECO:0000256" key="2">
    <source>
        <dbReference type="ARBA" id="ARBA00023002"/>
    </source>
</evidence>
<sequence length="251" mass="26510">MCLGIEIVKTALITGAAGGIGQALCQVFKEANHFVIGLDVVSAAASCDVMIVGNLQKMCSDAAYCSEIVEQVRSHLQSRGLTTLINNAAVQILKPTNQLTVEDWHQTLDVNLVAPFVLTQAFLPELEQAVGSVVNIASIHASLTKPGFVCYATSKAALVGLTRSMAVDLRERVRVNAICPAAVATPMLMAGFEGKKEEFENLSQMHPLGRIAEPAEVAKVALFLSLPEASFITGATLSVDGGIGGRLHDPI</sequence>
<evidence type="ECO:0008006" key="5">
    <source>
        <dbReference type="Google" id="ProtNLM"/>
    </source>
</evidence>
<dbReference type="CDD" id="cd05233">
    <property type="entry name" value="SDR_c"/>
    <property type="match status" value="1"/>
</dbReference>
<dbReference type="PANTHER" id="PTHR24321:SF8">
    <property type="entry name" value="ESTRADIOL 17-BETA-DEHYDROGENASE 8-RELATED"/>
    <property type="match status" value="1"/>
</dbReference>
<dbReference type="KEGG" id="mpro:BJP34_29280"/>
<organism evidence="3 4">
    <name type="scientific">Moorena producens PAL-8-15-08-1</name>
    <dbReference type="NCBI Taxonomy" id="1458985"/>
    <lineage>
        <taxon>Bacteria</taxon>
        <taxon>Bacillati</taxon>
        <taxon>Cyanobacteriota</taxon>
        <taxon>Cyanophyceae</taxon>
        <taxon>Coleofasciculales</taxon>
        <taxon>Coleofasciculaceae</taxon>
        <taxon>Moorena</taxon>
    </lineage>
</organism>
<dbReference type="SUPFAM" id="SSF51735">
    <property type="entry name" value="NAD(P)-binding Rossmann-fold domains"/>
    <property type="match status" value="1"/>
</dbReference>
<evidence type="ECO:0000313" key="4">
    <source>
        <dbReference type="Proteomes" id="UP000177870"/>
    </source>
</evidence>
<gene>
    <name evidence="3" type="ORF">BJP34_29280</name>
</gene>
<name>A0A1D8TZA6_9CYAN</name>
<dbReference type="Proteomes" id="UP000177870">
    <property type="component" value="Chromosome"/>
</dbReference>
<protein>
    <recommendedName>
        <fullName evidence="5">Short-chain dehydrogenase</fullName>
    </recommendedName>
</protein>
<dbReference type="EMBL" id="CP017599">
    <property type="protein sequence ID" value="AOX02990.1"/>
    <property type="molecule type" value="Genomic_DNA"/>
</dbReference>
<dbReference type="PRINTS" id="PR00080">
    <property type="entry name" value="SDRFAMILY"/>
</dbReference>
<keyword evidence="2" id="KW-0560">Oxidoreductase</keyword>
<dbReference type="Pfam" id="PF13561">
    <property type="entry name" value="adh_short_C2"/>
    <property type="match status" value="1"/>
</dbReference>
<accession>A0A1D8TZA6</accession>
<dbReference type="AlphaFoldDB" id="A0A1D8TZA6"/>
<comment type="similarity">
    <text evidence="1">Belongs to the short-chain dehydrogenases/reductases (SDR) family.</text>
</comment>
<dbReference type="InterPro" id="IPR002347">
    <property type="entry name" value="SDR_fam"/>
</dbReference>
<dbReference type="InterPro" id="IPR020904">
    <property type="entry name" value="Sc_DH/Rdtase_CS"/>
</dbReference>
<dbReference type="FunFam" id="3.40.50.720:FF:000084">
    <property type="entry name" value="Short-chain dehydrogenase reductase"/>
    <property type="match status" value="1"/>
</dbReference>
<dbReference type="PRINTS" id="PR00081">
    <property type="entry name" value="GDHRDH"/>
</dbReference>
<dbReference type="PANTHER" id="PTHR24321">
    <property type="entry name" value="DEHYDROGENASES, SHORT CHAIN"/>
    <property type="match status" value="1"/>
</dbReference>
<dbReference type="GO" id="GO:0016491">
    <property type="term" value="F:oxidoreductase activity"/>
    <property type="evidence" value="ECO:0007669"/>
    <property type="project" value="UniProtKB-KW"/>
</dbReference>
<dbReference type="STRING" id="1458985.BJP34_29280"/>
<dbReference type="Gene3D" id="3.40.50.720">
    <property type="entry name" value="NAD(P)-binding Rossmann-like Domain"/>
    <property type="match status" value="1"/>
</dbReference>
<evidence type="ECO:0000256" key="1">
    <source>
        <dbReference type="ARBA" id="ARBA00006484"/>
    </source>
</evidence>
<proteinExistence type="inferred from homology"/>
<reference evidence="4" key="1">
    <citation type="submission" date="2016-10" db="EMBL/GenBank/DDBJ databases">
        <title>Comparative genomics uncovers the prolific and rare metabolic potential of the cyanobacterial genus Moorea.</title>
        <authorList>
            <person name="Leao T."/>
            <person name="Castelao G."/>
            <person name="Korobeynikov A."/>
            <person name="Monroe E.A."/>
            <person name="Podell S."/>
            <person name="Glukhov E."/>
            <person name="Allen E."/>
            <person name="Gerwick W.H."/>
            <person name="Gerwick L."/>
        </authorList>
    </citation>
    <scope>NUCLEOTIDE SEQUENCE [LARGE SCALE GENOMIC DNA]</scope>
    <source>
        <strain evidence="4">PAL-8-15-08-1</strain>
    </source>
</reference>
<dbReference type="InterPro" id="IPR036291">
    <property type="entry name" value="NAD(P)-bd_dom_sf"/>
</dbReference>